<proteinExistence type="predicted"/>
<dbReference type="InterPro" id="IPR029069">
    <property type="entry name" value="HotDog_dom_sf"/>
</dbReference>
<organism evidence="4 5">
    <name type="scientific">Tomitella fengzijianii</name>
    <dbReference type="NCBI Taxonomy" id="2597660"/>
    <lineage>
        <taxon>Bacteria</taxon>
        <taxon>Bacillati</taxon>
        <taxon>Actinomycetota</taxon>
        <taxon>Actinomycetes</taxon>
        <taxon>Mycobacteriales</taxon>
        <taxon>Tomitella</taxon>
    </lineage>
</organism>
<dbReference type="Gene3D" id="2.40.160.210">
    <property type="entry name" value="Acyl-CoA thioesterase, double hotdog domain"/>
    <property type="match status" value="1"/>
</dbReference>
<feature type="domain" description="Acyl-CoA thioesterase-like N-terminal HotDog" evidence="3">
    <location>
        <begin position="196"/>
        <end position="267"/>
    </location>
</feature>
<dbReference type="Pfam" id="PF04248">
    <property type="entry name" value="NTP_transf_9"/>
    <property type="match status" value="1"/>
</dbReference>
<dbReference type="PANTHER" id="PTHR34310:SF8">
    <property type="entry name" value="CONSERVED PROTEIN"/>
    <property type="match status" value="1"/>
</dbReference>
<reference evidence="4 5" key="2">
    <citation type="submission" date="2019-07" db="EMBL/GenBank/DDBJ databases">
        <authorList>
            <person name="Huang Y."/>
        </authorList>
    </citation>
    <scope>NUCLEOTIDE SEQUENCE [LARGE SCALE GENOMIC DNA]</scope>
    <source>
        <strain evidence="4 5">HY188</strain>
    </source>
</reference>
<evidence type="ECO:0000259" key="2">
    <source>
        <dbReference type="Pfam" id="PF04248"/>
    </source>
</evidence>
<dbReference type="InterPro" id="IPR049449">
    <property type="entry name" value="TesB_ACOT8-like_N"/>
</dbReference>
<gene>
    <name evidence="4" type="ORF">FO059_00095</name>
</gene>
<sequence length="448" mass="48722">MTTGWVPMSESVTTADTGRVASASERHPRGERNPHRITVRPVDWHARAYAGELVLADSTGCVVVQESGHPDRLYFPRDDVHWDRLTSSDTETSCKFKGAAEYFTVSAGRTADAITDAAWGYPVPVEGMDALASRVAFYHEKIRVVVVEQWPDGSIVETDFPIWGDVRTVLGMMAVEPSGRHRFAVPVGPETERDVVEGGQSLGAFLVAAAKTEPDKRIISATAHFMRPVSFVKETAIETRFVQRGKSFSTVAVDLAQDGDAKVTGLVLLDGGADPIIAHDAPMPAVPGPAESVPCDFGLTGREIRAVHGAYLADRDEVGDPEICAWIRYRDLPSSEALRLAMLVQPVTHWTIAASMRPHAGVGETLAHEDLSTGVMTTTINIHADYDPRKWHLYVNPSVYAGRGLVGGRGLIFSEDGNVVGSYLVHAMVRGRTIDPRRLDGGRENAFM</sequence>
<dbReference type="Proteomes" id="UP000317344">
    <property type="component" value="Chromosome"/>
</dbReference>
<dbReference type="EMBL" id="CP041765">
    <property type="protein sequence ID" value="QDQ96029.1"/>
    <property type="molecule type" value="Genomic_DNA"/>
</dbReference>
<evidence type="ECO:0000256" key="1">
    <source>
        <dbReference type="SAM" id="MobiDB-lite"/>
    </source>
</evidence>
<evidence type="ECO:0000313" key="5">
    <source>
        <dbReference type="Proteomes" id="UP000317344"/>
    </source>
</evidence>
<keyword evidence="5" id="KW-1185">Reference proteome</keyword>
<dbReference type="PANTHER" id="PTHR34310">
    <property type="entry name" value="DUF427 DOMAIN PROTEIN (AFU_ORTHOLOGUE AFUA_3G02220)"/>
    <property type="match status" value="1"/>
</dbReference>
<dbReference type="InterPro" id="IPR038694">
    <property type="entry name" value="DUF427_sf"/>
</dbReference>
<feature type="compositionally biased region" description="Basic and acidic residues" evidence="1">
    <location>
        <begin position="24"/>
        <end position="34"/>
    </location>
</feature>
<evidence type="ECO:0000259" key="3">
    <source>
        <dbReference type="Pfam" id="PF13622"/>
    </source>
</evidence>
<reference evidence="4 5" key="1">
    <citation type="submission" date="2019-07" db="EMBL/GenBank/DDBJ databases">
        <title>Tomitella cavernea sp. nov., an actinomycete isolated from soil.</title>
        <authorList>
            <person name="Cheng J."/>
        </authorList>
    </citation>
    <scope>NUCLEOTIDE SEQUENCE [LARGE SCALE GENOMIC DNA]</scope>
    <source>
        <strain evidence="4 5">HY188</strain>
    </source>
</reference>
<feature type="region of interest" description="Disordered" evidence="1">
    <location>
        <begin position="1"/>
        <end position="34"/>
    </location>
</feature>
<dbReference type="OrthoDB" id="4565346at2"/>
<accession>A0A516WYV9</accession>
<dbReference type="Pfam" id="PF13622">
    <property type="entry name" value="4HBT_3"/>
    <property type="match status" value="1"/>
</dbReference>
<dbReference type="SUPFAM" id="SSF54637">
    <property type="entry name" value="Thioesterase/thiol ester dehydrase-isomerase"/>
    <property type="match status" value="2"/>
</dbReference>
<name>A0A516WYV9_9ACTN</name>
<protein>
    <submittedName>
        <fullName evidence="4">DUF427 domain-containing protein</fullName>
    </submittedName>
</protein>
<dbReference type="KEGG" id="toy:FO059_00095"/>
<dbReference type="AlphaFoldDB" id="A0A516WYV9"/>
<evidence type="ECO:0000313" key="4">
    <source>
        <dbReference type="EMBL" id="QDQ96029.1"/>
    </source>
</evidence>
<dbReference type="InterPro" id="IPR042171">
    <property type="entry name" value="Acyl-CoA_hotdog"/>
</dbReference>
<dbReference type="Gene3D" id="2.170.150.40">
    <property type="entry name" value="Domain of unknown function (DUF427)"/>
    <property type="match status" value="1"/>
</dbReference>
<feature type="domain" description="DUF427" evidence="2">
    <location>
        <begin position="47"/>
        <end position="140"/>
    </location>
</feature>
<dbReference type="InterPro" id="IPR007361">
    <property type="entry name" value="DUF427"/>
</dbReference>